<name>W1YFG0_9ZZZZ</name>
<accession>W1YFG0</accession>
<evidence type="ECO:0000256" key="2">
    <source>
        <dbReference type="SAM" id="Phobius"/>
    </source>
</evidence>
<protein>
    <submittedName>
        <fullName evidence="3">Uncharacterized protein</fullName>
    </submittedName>
</protein>
<evidence type="ECO:0000256" key="1">
    <source>
        <dbReference type="SAM" id="MobiDB-lite"/>
    </source>
</evidence>
<dbReference type="EMBL" id="AZMM01004847">
    <property type="protein sequence ID" value="ETJ41227.1"/>
    <property type="molecule type" value="Genomic_DNA"/>
</dbReference>
<feature type="compositionally biased region" description="Low complexity" evidence="1">
    <location>
        <begin position="44"/>
        <end position="56"/>
    </location>
</feature>
<reference evidence="3" key="1">
    <citation type="submission" date="2013-12" db="EMBL/GenBank/DDBJ databases">
        <title>A Varibaculum cambriense genome reconstructed from a premature infant gut community with otherwise low bacterial novelty that shifts toward anaerobic metabolism during the third week of life.</title>
        <authorList>
            <person name="Brown C.T."/>
            <person name="Sharon I."/>
            <person name="Thomas B.C."/>
            <person name="Castelle C.J."/>
            <person name="Morowitz M.J."/>
            <person name="Banfield J.F."/>
        </authorList>
    </citation>
    <scope>NUCLEOTIDE SEQUENCE</scope>
</reference>
<evidence type="ECO:0000313" key="3">
    <source>
        <dbReference type="EMBL" id="ETJ41227.1"/>
    </source>
</evidence>
<keyword evidence="2" id="KW-0812">Transmembrane</keyword>
<organism evidence="3">
    <name type="scientific">human gut metagenome</name>
    <dbReference type="NCBI Taxonomy" id="408170"/>
    <lineage>
        <taxon>unclassified sequences</taxon>
        <taxon>metagenomes</taxon>
        <taxon>organismal metagenomes</taxon>
    </lineage>
</organism>
<dbReference type="AlphaFoldDB" id="W1YFG0"/>
<proteinExistence type="predicted"/>
<gene>
    <name evidence="3" type="ORF">Q604_UNBC04847G0002</name>
</gene>
<feature type="transmembrane region" description="Helical" evidence="2">
    <location>
        <begin position="7"/>
        <end position="24"/>
    </location>
</feature>
<keyword evidence="2" id="KW-1133">Transmembrane helix</keyword>
<keyword evidence="2" id="KW-0472">Membrane</keyword>
<feature type="region of interest" description="Disordered" evidence="1">
    <location>
        <begin position="41"/>
        <end position="63"/>
    </location>
</feature>
<comment type="caution">
    <text evidence="3">The sequence shown here is derived from an EMBL/GenBank/DDBJ whole genome shotgun (WGS) entry which is preliminary data.</text>
</comment>
<feature type="non-terminal residue" evidence="3">
    <location>
        <position position="63"/>
    </location>
</feature>
<sequence>MIEYKKIYRIFLVITLFTVGMNSIDNNYIYAQNKNIYQNELEADNQNKQKNTGTKNKTNDKTN</sequence>